<evidence type="ECO:0000313" key="2">
    <source>
        <dbReference type="EMBL" id="EDY66306.1"/>
    </source>
</evidence>
<dbReference type="Proteomes" id="UP000002805">
    <property type="component" value="Chromosome"/>
</dbReference>
<dbReference type="AlphaFoldDB" id="B5HHJ5"/>
<feature type="compositionally biased region" description="Basic and acidic residues" evidence="1">
    <location>
        <begin position="47"/>
        <end position="60"/>
    </location>
</feature>
<protein>
    <submittedName>
        <fullName evidence="2">Uncharacterized protein</fullName>
    </submittedName>
</protein>
<name>B5HHJ5_STRE2</name>
<accession>B5HHJ5</accession>
<keyword evidence="3" id="KW-1185">Reference proteome</keyword>
<sequence>MSGLAARFPPFVRSAVRPTAVSRPRTVASPVRPADTGGPTAWPTEYLPEHLPDRVSDRPSTEYLTD</sequence>
<reference evidence="3" key="1">
    <citation type="submission" date="2008-02" db="EMBL/GenBank/DDBJ databases">
        <authorList>
            <consortium name="The Broad Institute Genome Sequencing Platform"/>
            <person name="Fischbach M."/>
            <person name="Ward D."/>
            <person name="Young S."/>
            <person name="Jaffe D."/>
            <person name="Gnerre S."/>
            <person name="Berlin A."/>
            <person name="Heiman D."/>
            <person name="Hepburn T."/>
            <person name="Sykes S."/>
            <person name="Alvarado L."/>
            <person name="Kodira C.D."/>
            <person name="Straight P."/>
            <person name="Clardy J."/>
            <person name="Hung D."/>
            <person name="Kolter R."/>
            <person name="Mekalanos J."/>
            <person name="Walker S."/>
            <person name="Walsh C.T."/>
            <person name="Lander E."/>
            <person name="Galagan J."/>
            <person name="Nusbaum C."/>
            <person name="Birren B."/>
        </authorList>
    </citation>
    <scope>NUCLEOTIDE SEQUENCE [LARGE SCALE GENOMIC DNA]</scope>
    <source>
        <strain evidence="3">ATCC 25486 / DSM 40338 / CBS 914.69 / JCM 4507 / NBRC 13074 / NRRL 2958 / 5647</strain>
    </source>
</reference>
<dbReference type="EMBL" id="CM000950">
    <property type="protein sequence ID" value="EDY66306.1"/>
    <property type="molecule type" value="Genomic_DNA"/>
</dbReference>
<gene>
    <name evidence="2" type="ORF">SSDG_04716</name>
</gene>
<dbReference type="HOGENOM" id="CLU_2829481_0_0_11"/>
<proteinExistence type="predicted"/>
<evidence type="ECO:0000256" key="1">
    <source>
        <dbReference type="SAM" id="MobiDB-lite"/>
    </source>
</evidence>
<evidence type="ECO:0000313" key="3">
    <source>
        <dbReference type="Proteomes" id="UP000002805"/>
    </source>
</evidence>
<reference evidence="3" key="2">
    <citation type="submission" date="2009-10" db="EMBL/GenBank/DDBJ databases">
        <title>The genome sequence of Streptomyces pristinaespiralis strain ATCC 25486.</title>
        <authorList>
            <consortium name="The Broad Institute Genome Sequencing Platform"/>
            <consortium name="Broad Institute Microbial Sequencing Center"/>
            <person name="Fischbach M."/>
            <person name="Godfrey P."/>
            <person name="Ward D."/>
            <person name="Young S."/>
            <person name="Zeng Q."/>
            <person name="Koehrsen M."/>
            <person name="Alvarado L."/>
            <person name="Berlin A.M."/>
            <person name="Bochicchio J."/>
            <person name="Borenstein D."/>
            <person name="Chapman S.B."/>
            <person name="Chen Z."/>
            <person name="Engels R."/>
            <person name="Freedman E."/>
            <person name="Gellesch M."/>
            <person name="Goldberg J."/>
            <person name="Griggs A."/>
            <person name="Gujja S."/>
            <person name="Heilman E.R."/>
            <person name="Heiman D.I."/>
            <person name="Hepburn T.A."/>
            <person name="Howarth C."/>
            <person name="Jen D."/>
            <person name="Larson L."/>
            <person name="Lewis B."/>
            <person name="Mehta T."/>
            <person name="Park D."/>
            <person name="Pearson M."/>
            <person name="Richards J."/>
            <person name="Roberts A."/>
            <person name="Saif S."/>
            <person name="Shea T.D."/>
            <person name="Shenoy N."/>
            <person name="Sisk P."/>
            <person name="Stolte C."/>
            <person name="Sykes S.N."/>
            <person name="Thomson T."/>
            <person name="Walk T."/>
            <person name="White J."/>
            <person name="Yandava C."/>
            <person name="Straight P."/>
            <person name="Clardy J."/>
            <person name="Hung D."/>
            <person name="Kolter R."/>
            <person name="Mekalanos J."/>
            <person name="Walker S."/>
            <person name="Walsh C.T."/>
            <person name="Wieland-Brown L.C."/>
            <person name="Haas B."/>
            <person name="Nusbaum C."/>
            <person name="Birren B."/>
        </authorList>
    </citation>
    <scope>NUCLEOTIDE SEQUENCE [LARGE SCALE GENOMIC DNA]</scope>
    <source>
        <strain evidence="3">ATCC 25486 / DSM 40338 / CBS 914.69 / JCM 4507 / NBRC 13074 / NRRL 2958 / 5647</strain>
    </source>
</reference>
<feature type="region of interest" description="Disordered" evidence="1">
    <location>
        <begin position="1"/>
        <end position="66"/>
    </location>
</feature>
<organism evidence="2 3">
    <name type="scientific">Streptomyces pristinaespiralis (strain ATCC 25486 / DSM 40338 / CBS 914.69 / JCM 4507 / KCC S-0507 / NBRC 13074 / NRRL 2958 / 5647)</name>
    <dbReference type="NCBI Taxonomy" id="457429"/>
    <lineage>
        <taxon>Bacteria</taxon>
        <taxon>Bacillati</taxon>
        <taxon>Actinomycetota</taxon>
        <taxon>Actinomycetes</taxon>
        <taxon>Kitasatosporales</taxon>
        <taxon>Streptomycetaceae</taxon>
        <taxon>Streptomyces</taxon>
    </lineage>
</organism>